<dbReference type="SMART" id="SM00481">
    <property type="entry name" value="POLIIIAc"/>
    <property type="match status" value="1"/>
</dbReference>
<proteinExistence type="predicted"/>
<dbReference type="InterPro" id="IPR004013">
    <property type="entry name" value="PHP_dom"/>
</dbReference>
<dbReference type="Gene3D" id="1.10.150.650">
    <property type="match status" value="1"/>
</dbReference>
<protein>
    <submittedName>
        <fullName evidence="2">Phosphatase</fullName>
    </submittedName>
</protein>
<dbReference type="Gene3D" id="3.20.20.140">
    <property type="entry name" value="Metal-dependent hydrolases"/>
    <property type="match status" value="1"/>
</dbReference>
<dbReference type="Proteomes" id="UP000230052">
    <property type="component" value="Unassembled WGS sequence"/>
</dbReference>
<dbReference type="GO" id="GO:0004534">
    <property type="term" value="F:5'-3' RNA exonuclease activity"/>
    <property type="evidence" value="ECO:0007669"/>
    <property type="project" value="TreeGrafter"/>
</dbReference>
<dbReference type="PANTHER" id="PTHR42924">
    <property type="entry name" value="EXONUCLEASE"/>
    <property type="match status" value="1"/>
</dbReference>
<name>A0A2J0L0T2_9BACT</name>
<dbReference type="CDD" id="cd07438">
    <property type="entry name" value="PHP_HisPPase_AMP"/>
    <property type="match status" value="1"/>
</dbReference>
<dbReference type="SUPFAM" id="SSF89550">
    <property type="entry name" value="PHP domain-like"/>
    <property type="match status" value="1"/>
</dbReference>
<dbReference type="AlphaFoldDB" id="A0A2J0L0T2"/>
<evidence type="ECO:0000313" key="3">
    <source>
        <dbReference type="Proteomes" id="UP000230052"/>
    </source>
</evidence>
<dbReference type="InterPro" id="IPR003141">
    <property type="entry name" value="Pol/His_phosphatase_N"/>
</dbReference>
<dbReference type="GO" id="GO:0035312">
    <property type="term" value="F:5'-3' DNA exonuclease activity"/>
    <property type="evidence" value="ECO:0007669"/>
    <property type="project" value="TreeGrafter"/>
</dbReference>
<dbReference type="EMBL" id="PEWV01000076">
    <property type="protein sequence ID" value="PIU40836.1"/>
    <property type="molecule type" value="Genomic_DNA"/>
</dbReference>
<comment type="caution">
    <text evidence="2">The sequence shown here is derived from an EMBL/GenBank/DDBJ whole genome shotgun (WGS) entry which is preliminary data.</text>
</comment>
<dbReference type="InterPro" id="IPR016195">
    <property type="entry name" value="Pol/histidinol_Pase-like"/>
</dbReference>
<dbReference type="Pfam" id="PF02811">
    <property type="entry name" value="PHP"/>
    <property type="match status" value="1"/>
</dbReference>
<organism evidence="2 3">
    <name type="scientific">Candidatus Aquitaenariimonas noxiae</name>
    <dbReference type="NCBI Taxonomy" id="1974741"/>
    <lineage>
        <taxon>Bacteria</taxon>
        <taxon>Pseudomonadati</taxon>
        <taxon>Candidatus Omnitrophota</taxon>
        <taxon>Candidatus Aquitaenariimonas</taxon>
    </lineage>
</organism>
<accession>A0A2J0L0T2</accession>
<evidence type="ECO:0000313" key="2">
    <source>
        <dbReference type="EMBL" id="PIU40836.1"/>
    </source>
</evidence>
<sequence>MRSERKPRELKKADLHIHTSFSDGTFSPQEVIAQAKKHRIDCVAICDHDCVDALELATDFAEKEGVELIPGIELTAEKDDNEVHILGYYIDWKNKILLKAIEEMQKIRIERIYDMIEKLKKVNVYIKPEEVFQISGKGSVGRLHLAYAIYNSGYTKYVKEAFKLYIGDGKSCYVNKFNFSPNEVIDIVLKSGGIPVLAHPGVMGRDEFISEYAEGGLRGIEVYHSDHSPKASEHYLEIAKKMNLLVTGGSDCHGLGKQNVLMGTVTIDYSLVEELKKAAGRL</sequence>
<feature type="domain" description="Polymerase/histidinol phosphatase N-terminal" evidence="1">
    <location>
        <begin position="13"/>
        <end position="78"/>
    </location>
</feature>
<gene>
    <name evidence="2" type="ORF">COS99_08625</name>
</gene>
<dbReference type="PANTHER" id="PTHR42924:SF3">
    <property type="entry name" value="POLYMERASE_HISTIDINOL PHOSPHATASE N-TERMINAL DOMAIN-CONTAINING PROTEIN"/>
    <property type="match status" value="1"/>
</dbReference>
<dbReference type="InterPro" id="IPR052018">
    <property type="entry name" value="PHP_domain"/>
</dbReference>
<reference evidence="2 3" key="1">
    <citation type="submission" date="2017-09" db="EMBL/GenBank/DDBJ databases">
        <title>Depth-based differentiation of microbial function through sediment-hosted aquifers and enrichment of novel symbionts in the deep terrestrial subsurface.</title>
        <authorList>
            <person name="Probst A.J."/>
            <person name="Ladd B."/>
            <person name="Jarett J.K."/>
            <person name="Geller-Mcgrath D.E."/>
            <person name="Sieber C.M."/>
            <person name="Emerson J.B."/>
            <person name="Anantharaman K."/>
            <person name="Thomas B.C."/>
            <person name="Malmstrom R."/>
            <person name="Stieglmeier M."/>
            <person name="Klingl A."/>
            <person name="Woyke T."/>
            <person name="Ryan C.M."/>
            <person name="Banfield J.F."/>
        </authorList>
    </citation>
    <scope>NUCLEOTIDE SEQUENCE [LARGE SCALE GENOMIC DNA]</scope>
    <source>
        <strain evidence="2">CG07_land_8_20_14_0_80_42_15</strain>
    </source>
</reference>
<evidence type="ECO:0000259" key="1">
    <source>
        <dbReference type="SMART" id="SM00481"/>
    </source>
</evidence>